<accession>A0A4R2GMR1</accession>
<dbReference type="Pfam" id="PF00501">
    <property type="entry name" value="AMP-binding"/>
    <property type="match status" value="1"/>
</dbReference>
<dbReference type="PROSITE" id="PS00455">
    <property type="entry name" value="AMP_BINDING"/>
    <property type="match status" value="1"/>
</dbReference>
<dbReference type="InterPro" id="IPR000873">
    <property type="entry name" value="AMP-dep_synth/lig_dom"/>
</dbReference>
<evidence type="ECO:0000256" key="2">
    <source>
        <dbReference type="ARBA" id="ARBA00022598"/>
    </source>
</evidence>
<dbReference type="GO" id="GO:0016405">
    <property type="term" value="F:CoA-ligase activity"/>
    <property type="evidence" value="ECO:0007669"/>
    <property type="project" value="TreeGrafter"/>
</dbReference>
<dbReference type="InterPro" id="IPR020845">
    <property type="entry name" value="AMP-binding_CS"/>
</dbReference>
<evidence type="ECO:0000259" key="3">
    <source>
        <dbReference type="Pfam" id="PF00501"/>
    </source>
</evidence>
<organism evidence="5 6">
    <name type="scientific">Camelimonas lactis</name>
    <dbReference type="NCBI Taxonomy" id="659006"/>
    <lineage>
        <taxon>Bacteria</taxon>
        <taxon>Pseudomonadati</taxon>
        <taxon>Pseudomonadota</taxon>
        <taxon>Alphaproteobacteria</taxon>
        <taxon>Hyphomicrobiales</taxon>
        <taxon>Chelatococcaceae</taxon>
        <taxon>Camelimonas</taxon>
    </lineage>
</organism>
<dbReference type="PANTHER" id="PTHR24096">
    <property type="entry name" value="LONG-CHAIN-FATTY-ACID--COA LIGASE"/>
    <property type="match status" value="1"/>
</dbReference>
<comment type="similarity">
    <text evidence="1">Belongs to the ATP-dependent AMP-binding enzyme family.</text>
</comment>
<dbReference type="InterPro" id="IPR042099">
    <property type="entry name" value="ANL_N_sf"/>
</dbReference>
<name>A0A4R2GMR1_9HYPH</name>
<evidence type="ECO:0000259" key="4">
    <source>
        <dbReference type="Pfam" id="PF13193"/>
    </source>
</evidence>
<dbReference type="PANTHER" id="PTHR24096:SF149">
    <property type="entry name" value="AMP-BINDING DOMAIN-CONTAINING PROTEIN-RELATED"/>
    <property type="match status" value="1"/>
</dbReference>
<dbReference type="EMBL" id="SLWL01000015">
    <property type="protein sequence ID" value="TCO10190.1"/>
    <property type="molecule type" value="Genomic_DNA"/>
</dbReference>
<dbReference type="AlphaFoldDB" id="A0A4R2GMR1"/>
<reference evidence="5 6" key="1">
    <citation type="submission" date="2019-03" db="EMBL/GenBank/DDBJ databases">
        <title>Genomic Encyclopedia of Type Strains, Phase IV (KMG-IV): sequencing the most valuable type-strain genomes for metagenomic binning, comparative biology and taxonomic classification.</title>
        <authorList>
            <person name="Goeker M."/>
        </authorList>
    </citation>
    <scope>NUCLEOTIDE SEQUENCE [LARGE SCALE GENOMIC DNA]</scope>
    <source>
        <strain evidence="5 6">DSM 22958</strain>
    </source>
</reference>
<dbReference type="SUPFAM" id="SSF56801">
    <property type="entry name" value="Acetyl-CoA synthetase-like"/>
    <property type="match status" value="1"/>
</dbReference>
<dbReference type="NCBIfam" id="NF004822">
    <property type="entry name" value="PRK06178.1"/>
    <property type="match status" value="1"/>
</dbReference>
<feature type="domain" description="AMP-binding enzyme C-terminal" evidence="4">
    <location>
        <begin position="491"/>
        <end position="565"/>
    </location>
</feature>
<dbReference type="InterPro" id="IPR045851">
    <property type="entry name" value="AMP-bd_C_sf"/>
</dbReference>
<keyword evidence="6" id="KW-1185">Reference proteome</keyword>
<evidence type="ECO:0000256" key="1">
    <source>
        <dbReference type="ARBA" id="ARBA00006432"/>
    </source>
</evidence>
<evidence type="ECO:0000313" key="5">
    <source>
        <dbReference type="EMBL" id="TCO10190.1"/>
    </source>
</evidence>
<dbReference type="RefSeq" id="WP_132009887.1">
    <property type="nucleotide sequence ID" value="NZ_JBHUNN010000002.1"/>
</dbReference>
<dbReference type="OrthoDB" id="9803968at2"/>
<dbReference type="Gene3D" id="3.40.50.12780">
    <property type="entry name" value="N-terminal domain of ligase-like"/>
    <property type="match status" value="1"/>
</dbReference>
<keyword evidence="2" id="KW-0436">Ligase</keyword>
<protein>
    <submittedName>
        <fullName evidence="5">Fatty-acyl-CoA synthase</fullName>
    </submittedName>
</protein>
<dbReference type="Gene3D" id="3.30.300.30">
    <property type="match status" value="1"/>
</dbReference>
<comment type="caution">
    <text evidence="5">The sequence shown here is derived from an EMBL/GenBank/DDBJ whole genome shotgun (WGS) entry which is preliminary data.</text>
</comment>
<sequence>MSAPAQNAAYLADEAAYLEHVRALWAARWPEGVPRQQHYPLGEQTLSHYLREWARRTPDKPAIIFYGREISYAELDRLSDRFAAVLHGAGVRKGDAVGVFLPSCPQFFIAFHAILKLGAIHAPINPMFRESELVYELNDTGARVLIAQDILLPVVDAARGQTGLTHVFATAVSAFLPEAPFGPVPAGLDAPLADLPAGVVDFMAAMAAETGAPPVVDVSLDDVAALNYTGGTTGLPKGCIHTQRDMLFTGASMCSITASIGADDVIINFWPVFWIAGEDVGIIAPLVAGATCVLMARWDAAAWMAQVARYRVTVSAMVVDNAVEIMEHPDAGKHDLTSLREAVVASFVKKLNIPFRERWRALTGTTLREAAWGMTETHSFDTFTRGFQAGNFDLNARQVFCGLPTGATDFKILEFGSERLIPLGEEGELCVRTPSLLKGYWNSPGGTAGEIKNGWLRTGDLGMITEEGFILFLGRRKEMLKVKGMSVFPAEIEAVLGQHPSVTGSGVIGREDPDKGQVPVAFVMVKPEDGVEATDVLAFCRERLAVYKLPEVRVVEALPMTATGKVKKEELAKQFL</sequence>
<gene>
    <name evidence="5" type="ORF">EV666_11563</name>
</gene>
<evidence type="ECO:0000313" key="6">
    <source>
        <dbReference type="Proteomes" id="UP000294881"/>
    </source>
</evidence>
<proteinExistence type="inferred from homology"/>
<feature type="domain" description="AMP-dependent synthetase/ligase" evidence="3">
    <location>
        <begin position="50"/>
        <end position="441"/>
    </location>
</feature>
<dbReference type="Pfam" id="PF13193">
    <property type="entry name" value="AMP-binding_C"/>
    <property type="match status" value="1"/>
</dbReference>
<dbReference type="InterPro" id="IPR025110">
    <property type="entry name" value="AMP-bd_C"/>
</dbReference>
<dbReference type="Proteomes" id="UP000294881">
    <property type="component" value="Unassembled WGS sequence"/>
</dbReference>